<keyword evidence="1" id="KW-1133">Transmembrane helix</keyword>
<accession>A0A4Q7XZ18</accession>
<dbReference type="AlphaFoldDB" id="A0A4Q7XZ18"/>
<dbReference type="Proteomes" id="UP000292958">
    <property type="component" value="Unassembled WGS sequence"/>
</dbReference>
<sequence>MSARMWFHIKSALRNLLRGQRVESELDDEIASYVAAVTDEKIATGLAPEEARRALAECGGTEHVKQAVRNSRAGTLVESLRQDIHFGIRQLSRNPAFAWTAIITLALGIGATTAIFPQSTRCYFALSLSGLRQIDADLLAHKI</sequence>
<name>A0A4Q7XZ18_9BACT</name>
<organism evidence="2 3">
    <name type="scientific">Edaphobacter modestus</name>
    <dbReference type="NCBI Taxonomy" id="388466"/>
    <lineage>
        <taxon>Bacteria</taxon>
        <taxon>Pseudomonadati</taxon>
        <taxon>Acidobacteriota</taxon>
        <taxon>Terriglobia</taxon>
        <taxon>Terriglobales</taxon>
        <taxon>Acidobacteriaceae</taxon>
        <taxon>Edaphobacter</taxon>
    </lineage>
</organism>
<evidence type="ECO:0000313" key="2">
    <source>
        <dbReference type="EMBL" id="RZU29667.1"/>
    </source>
</evidence>
<comment type="caution">
    <text evidence="2">The sequence shown here is derived from an EMBL/GenBank/DDBJ whole genome shotgun (WGS) entry which is preliminary data.</text>
</comment>
<keyword evidence="3" id="KW-1185">Reference proteome</keyword>
<evidence type="ECO:0000313" key="3">
    <source>
        <dbReference type="Proteomes" id="UP000292958"/>
    </source>
</evidence>
<protein>
    <submittedName>
        <fullName evidence="2">Uncharacterized protein</fullName>
    </submittedName>
</protein>
<proteinExistence type="predicted"/>
<feature type="transmembrane region" description="Helical" evidence="1">
    <location>
        <begin position="96"/>
        <end position="116"/>
    </location>
</feature>
<keyword evidence="1" id="KW-0472">Membrane</keyword>
<gene>
    <name evidence="2" type="ORF">BDD14_6268</name>
</gene>
<dbReference type="EMBL" id="SHKW01000007">
    <property type="protein sequence ID" value="RZU29667.1"/>
    <property type="molecule type" value="Genomic_DNA"/>
</dbReference>
<dbReference type="InterPro" id="IPR047928">
    <property type="entry name" value="Perm_prefix_1"/>
</dbReference>
<keyword evidence="1" id="KW-0812">Transmembrane</keyword>
<dbReference type="NCBIfam" id="NF038403">
    <property type="entry name" value="perm_prefix_1"/>
    <property type="match status" value="1"/>
</dbReference>
<dbReference type="RefSeq" id="WP_130424935.1">
    <property type="nucleotide sequence ID" value="NZ_SHKW01000007.1"/>
</dbReference>
<evidence type="ECO:0000256" key="1">
    <source>
        <dbReference type="SAM" id="Phobius"/>
    </source>
</evidence>
<reference evidence="2 3" key="1">
    <citation type="submission" date="2019-02" db="EMBL/GenBank/DDBJ databases">
        <title>Genomic Encyclopedia of Archaeal and Bacterial Type Strains, Phase II (KMG-II): from individual species to whole genera.</title>
        <authorList>
            <person name="Goeker M."/>
        </authorList>
    </citation>
    <scope>NUCLEOTIDE SEQUENCE [LARGE SCALE GENOMIC DNA]</scope>
    <source>
        <strain evidence="2 3">DSM 18101</strain>
    </source>
</reference>